<feature type="region of interest" description="Disordered" evidence="1">
    <location>
        <begin position="51"/>
        <end position="116"/>
    </location>
</feature>
<dbReference type="SUPFAM" id="SSF103511">
    <property type="entry name" value="Chlorophyll a-b binding protein"/>
    <property type="match status" value="1"/>
</dbReference>
<protein>
    <submittedName>
        <fullName evidence="2 3">Uncharacterized protein</fullName>
    </submittedName>
</protein>
<dbReference type="EMBL" id="ABEU02000002">
    <property type="protein sequence ID" value="PNR60442.1"/>
    <property type="molecule type" value="Genomic_DNA"/>
</dbReference>
<dbReference type="EnsemblPlants" id="Pp3c2_26700V3.1">
    <property type="protein sequence ID" value="Pp3c2_26700V3.1"/>
    <property type="gene ID" value="Pp3c2_26700"/>
</dbReference>
<reference evidence="3" key="3">
    <citation type="submission" date="2020-12" db="UniProtKB">
        <authorList>
            <consortium name="EnsemblPlants"/>
        </authorList>
    </citation>
    <scope>IDENTIFICATION</scope>
</reference>
<dbReference type="RefSeq" id="XP_024368651.1">
    <property type="nucleotide sequence ID" value="XM_024512883.2"/>
</dbReference>
<dbReference type="GeneID" id="112278943"/>
<proteinExistence type="predicted"/>
<dbReference type="Proteomes" id="UP000006727">
    <property type="component" value="Chromosome 2"/>
</dbReference>
<dbReference type="GO" id="GO:0009535">
    <property type="term" value="C:chloroplast thylakoid membrane"/>
    <property type="evidence" value="ECO:0000318"/>
    <property type="project" value="GO_Central"/>
</dbReference>
<evidence type="ECO:0000313" key="4">
    <source>
        <dbReference type="Proteomes" id="UP000006727"/>
    </source>
</evidence>
<evidence type="ECO:0000313" key="3">
    <source>
        <dbReference type="EnsemblPlants" id="Pp3c2_26700V3.1"/>
    </source>
</evidence>
<reference evidence="2 4" key="1">
    <citation type="journal article" date="2008" name="Science">
        <title>The Physcomitrella genome reveals evolutionary insights into the conquest of land by plants.</title>
        <authorList>
            <person name="Rensing S."/>
            <person name="Lang D."/>
            <person name="Zimmer A."/>
            <person name="Terry A."/>
            <person name="Salamov A."/>
            <person name="Shapiro H."/>
            <person name="Nishiyama T."/>
            <person name="Perroud P.-F."/>
            <person name="Lindquist E."/>
            <person name="Kamisugi Y."/>
            <person name="Tanahashi T."/>
            <person name="Sakakibara K."/>
            <person name="Fujita T."/>
            <person name="Oishi K."/>
            <person name="Shin-I T."/>
            <person name="Kuroki Y."/>
            <person name="Toyoda A."/>
            <person name="Suzuki Y."/>
            <person name="Hashimoto A."/>
            <person name="Yamaguchi K."/>
            <person name="Sugano A."/>
            <person name="Kohara Y."/>
            <person name="Fujiyama A."/>
            <person name="Anterola A."/>
            <person name="Aoki S."/>
            <person name="Ashton N."/>
            <person name="Barbazuk W.B."/>
            <person name="Barker E."/>
            <person name="Bennetzen J."/>
            <person name="Bezanilla M."/>
            <person name="Blankenship R."/>
            <person name="Cho S.H."/>
            <person name="Dutcher S."/>
            <person name="Estelle M."/>
            <person name="Fawcett J.A."/>
            <person name="Gundlach H."/>
            <person name="Hanada K."/>
            <person name="Heyl A."/>
            <person name="Hicks K.A."/>
            <person name="Hugh J."/>
            <person name="Lohr M."/>
            <person name="Mayer K."/>
            <person name="Melkozernov A."/>
            <person name="Murata T."/>
            <person name="Nelson D."/>
            <person name="Pils B."/>
            <person name="Prigge M."/>
            <person name="Reiss B."/>
            <person name="Renner T."/>
            <person name="Rombauts S."/>
            <person name="Rushton P."/>
            <person name="Sanderfoot A."/>
            <person name="Schween G."/>
            <person name="Shiu S.-H."/>
            <person name="Stueber K."/>
            <person name="Theodoulou F.L."/>
            <person name="Tu H."/>
            <person name="Van de Peer Y."/>
            <person name="Verrier P.J."/>
            <person name="Waters E."/>
            <person name="Wood A."/>
            <person name="Yang L."/>
            <person name="Cove D."/>
            <person name="Cuming A."/>
            <person name="Hasebe M."/>
            <person name="Lucas S."/>
            <person name="Mishler D.B."/>
            <person name="Reski R."/>
            <person name="Grigoriev I."/>
            <person name="Quatrano R.S."/>
            <person name="Boore J.L."/>
        </authorList>
    </citation>
    <scope>NUCLEOTIDE SEQUENCE [LARGE SCALE GENOMIC DNA]</scope>
    <source>
        <strain evidence="3 4">cv. Gransden 2004</strain>
    </source>
</reference>
<dbReference type="PaxDb" id="3218-PP1S22_380V6.1"/>
<dbReference type="InterPro" id="IPR053091">
    <property type="entry name" value="PSII_Assembly/Photoprotect-Rel"/>
</dbReference>
<accession>A0A2K1L338</accession>
<evidence type="ECO:0000313" key="2">
    <source>
        <dbReference type="EMBL" id="PNR60442.1"/>
    </source>
</evidence>
<organism evidence="2">
    <name type="scientific">Physcomitrium patens</name>
    <name type="common">Spreading-leaved earth moss</name>
    <name type="synonym">Physcomitrella patens</name>
    <dbReference type="NCBI Taxonomy" id="3218"/>
    <lineage>
        <taxon>Eukaryota</taxon>
        <taxon>Viridiplantae</taxon>
        <taxon>Streptophyta</taxon>
        <taxon>Embryophyta</taxon>
        <taxon>Bryophyta</taxon>
        <taxon>Bryophytina</taxon>
        <taxon>Bryopsida</taxon>
        <taxon>Funariidae</taxon>
        <taxon>Funariales</taxon>
        <taxon>Funariaceae</taxon>
        <taxon>Physcomitrium</taxon>
    </lineage>
</organism>
<feature type="compositionally biased region" description="Low complexity" evidence="1">
    <location>
        <begin position="66"/>
        <end position="78"/>
    </location>
</feature>
<dbReference type="AlphaFoldDB" id="A0A2K1L338"/>
<dbReference type="PANTHER" id="PTHR37752">
    <property type="entry name" value="OS02G0610700 PROTEIN"/>
    <property type="match status" value="1"/>
</dbReference>
<dbReference type="Gramene" id="Pp3c2_26700V3.3">
    <property type="protein sequence ID" value="Pp3c2_26700V3.3"/>
    <property type="gene ID" value="Pp3c2_26700"/>
</dbReference>
<dbReference type="OrthoDB" id="2019915at2759"/>
<reference evidence="2 4" key="2">
    <citation type="journal article" date="2018" name="Plant J.">
        <title>The Physcomitrella patens chromosome-scale assembly reveals moss genome structure and evolution.</title>
        <authorList>
            <person name="Lang D."/>
            <person name="Ullrich K.K."/>
            <person name="Murat F."/>
            <person name="Fuchs J."/>
            <person name="Jenkins J."/>
            <person name="Haas F.B."/>
            <person name="Piednoel M."/>
            <person name="Gundlach H."/>
            <person name="Van Bel M."/>
            <person name="Meyberg R."/>
            <person name="Vives C."/>
            <person name="Morata J."/>
            <person name="Symeonidi A."/>
            <person name="Hiss M."/>
            <person name="Muchero W."/>
            <person name="Kamisugi Y."/>
            <person name="Saleh O."/>
            <person name="Blanc G."/>
            <person name="Decker E.L."/>
            <person name="van Gessel N."/>
            <person name="Grimwood J."/>
            <person name="Hayes R.D."/>
            <person name="Graham S.W."/>
            <person name="Gunter L.E."/>
            <person name="McDaniel S.F."/>
            <person name="Hoernstein S.N.W."/>
            <person name="Larsson A."/>
            <person name="Li F.W."/>
            <person name="Perroud P.F."/>
            <person name="Phillips J."/>
            <person name="Ranjan P."/>
            <person name="Rokshar D.S."/>
            <person name="Rothfels C.J."/>
            <person name="Schneider L."/>
            <person name="Shu S."/>
            <person name="Stevenson D.W."/>
            <person name="Thummler F."/>
            <person name="Tillich M."/>
            <person name="Villarreal Aguilar J.C."/>
            <person name="Widiez T."/>
            <person name="Wong G.K."/>
            <person name="Wymore A."/>
            <person name="Zhang Y."/>
            <person name="Zimmer A.D."/>
            <person name="Quatrano R.S."/>
            <person name="Mayer K.F.X."/>
            <person name="Goodstein D."/>
            <person name="Casacuberta J.M."/>
            <person name="Vandepoele K."/>
            <person name="Reski R."/>
            <person name="Cuming A.C."/>
            <person name="Tuskan G.A."/>
            <person name="Maumus F."/>
            <person name="Salse J."/>
            <person name="Schmutz J."/>
            <person name="Rensing S.A."/>
        </authorList>
    </citation>
    <scope>NUCLEOTIDE SEQUENCE [LARGE SCALE GENOMIC DNA]</scope>
    <source>
        <strain evidence="3 4">cv. Gransden 2004</strain>
    </source>
</reference>
<keyword evidence="4" id="KW-1185">Reference proteome</keyword>
<feature type="compositionally biased region" description="Pro residues" evidence="1">
    <location>
        <begin position="79"/>
        <end position="94"/>
    </location>
</feature>
<name>A0A2K1L338_PHYPA</name>
<dbReference type="EnsemblPlants" id="Pp3c2_26700V3.3">
    <property type="protein sequence ID" value="Pp3c2_26700V3.3"/>
    <property type="gene ID" value="Pp3c2_26700"/>
</dbReference>
<dbReference type="STRING" id="3218.A0A2K1L338"/>
<dbReference type="OMA" id="FPCIKFQ"/>
<dbReference type="Gramene" id="Pp3c2_26700V3.1">
    <property type="protein sequence ID" value="Pp3c2_26700V3.1"/>
    <property type="gene ID" value="Pp3c2_26700"/>
</dbReference>
<gene>
    <name evidence="3" type="primary">LOC112278943</name>
    <name evidence="2" type="ORF">PHYPA_003235</name>
</gene>
<sequence length="196" mass="20933">MATMAMTGAAVGGCAVLGDQYIHQFSCALPSLSLSTSSRLGHKRVAKQRTLSVIRSSNAEGPLRRPSAPGAAPSIATSPAPPSPPTSEPSPSPSPSQISSSSPAPPKVTPSKSSAVSIEYQRQRAKELQEYFLDKKYEEQVRADRIFGWTQKNEITNGRWTMFGIAVGLLTEYATGANFVEQLKIIISNLGIAELD</sequence>
<evidence type="ECO:0000256" key="1">
    <source>
        <dbReference type="SAM" id="MobiDB-lite"/>
    </source>
</evidence>
<dbReference type="PANTHER" id="PTHR37752:SF1">
    <property type="entry name" value="OS02G0610700 PROTEIN"/>
    <property type="match status" value="1"/>
</dbReference>